<gene>
    <name evidence="8" type="ORF">GCM10010269_83840</name>
</gene>
<dbReference type="InterPro" id="IPR053392">
    <property type="entry name" value="Transposase_IS30-like"/>
</dbReference>
<dbReference type="GO" id="GO:0004803">
    <property type="term" value="F:transposase activity"/>
    <property type="evidence" value="ECO:0007669"/>
    <property type="project" value="InterPro"/>
</dbReference>
<keyword evidence="3" id="KW-0815">Transposition</keyword>
<comment type="similarity">
    <text evidence="2">Belongs to the transposase IS30 family.</text>
</comment>
<dbReference type="InterPro" id="IPR036397">
    <property type="entry name" value="RNaseH_sf"/>
</dbReference>
<dbReference type="InterPro" id="IPR036388">
    <property type="entry name" value="WH-like_DNA-bd_sf"/>
</dbReference>
<dbReference type="SUPFAM" id="SSF53098">
    <property type="entry name" value="Ribonuclease H-like"/>
    <property type="match status" value="1"/>
</dbReference>
<feature type="region of interest" description="Disordered" evidence="6">
    <location>
        <begin position="49"/>
        <end position="91"/>
    </location>
</feature>
<evidence type="ECO:0000259" key="7">
    <source>
        <dbReference type="PROSITE" id="PS50994"/>
    </source>
</evidence>
<accession>A0A918GHW0</accession>
<sequence length="422" mass="48348">MDFEIRDERKPQGPRRLVAERAAYFQLMEQGYSTREAARIIGINLRTGKKWRNGHHSPGKGKKPVPSIYPVPGQQSEEAVDRREPASRASRYLREEERIHIADRVREKASVRQIAAELGRSPSTVSREIRRNRRPMPKGGFAYQPFHAHRRAERRRGRPKVGKIGQCSELRDFIQDHLTMRWSPEQICQALRTRFPDRPEMHVVHETIYQALYVQGRGELRRELTRALRTGRAMRRPRRHADRRINRPVKNMVMISERPAEASDRAVPGHWEGDLIIGRNGKSAIGTLVERSTRYLMLVHLPDGHTAYATRNALASTVQALPHHLWRSLTWDQGSEMAAHRSFTVATDIPVYFCDPASPWQRGSNENTNGLLRQYFPKGTDLTTHAPEHLAAVAAELNSRPRKTLGWETPAERLAKLLATAS</sequence>
<dbReference type="SUPFAM" id="SSF46689">
    <property type="entry name" value="Homeodomain-like"/>
    <property type="match status" value="1"/>
</dbReference>
<organism evidence="8 9">
    <name type="scientific">Streptomyces humidus</name>
    <dbReference type="NCBI Taxonomy" id="52259"/>
    <lineage>
        <taxon>Bacteria</taxon>
        <taxon>Bacillati</taxon>
        <taxon>Actinomycetota</taxon>
        <taxon>Actinomycetes</taxon>
        <taxon>Kitasatosporales</taxon>
        <taxon>Streptomycetaceae</taxon>
        <taxon>Streptomyces</taxon>
    </lineage>
</organism>
<protein>
    <submittedName>
        <fullName evidence="8">IS30 family transposase</fullName>
    </submittedName>
</protein>
<dbReference type="Proteomes" id="UP000606194">
    <property type="component" value="Unassembled WGS sequence"/>
</dbReference>
<dbReference type="AlphaFoldDB" id="A0A918GHW0"/>
<dbReference type="Pfam" id="PF13936">
    <property type="entry name" value="HTH_38"/>
    <property type="match status" value="1"/>
</dbReference>
<dbReference type="PROSITE" id="PS01043">
    <property type="entry name" value="TRANSPOSASE_IS30"/>
    <property type="match status" value="1"/>
</dbReference>
<dbReference type="PROSITE" id="PS50994">
    <property type="entry name" value="INTEGRASE"/>
    <property type="match status" value="1"/>
</dbReference>
<dbReference type="EMBL" id="BMTL01000131">
    <property type="protein sequence ID" value="GGS33785.1"/>
    <property type="molecule type" value="Genomic_DNA"/>
</dbReference>
<keyword evidence="5" id="KW-0233">DNA recombination</keyword>
<evidence type="ECO:0000256" key="2">
    <source>
        <dbReference type="ARBA" id="ARBA00006363"/>
    </source>
</evidence>
<evidence type="ECO:0000256" key="6">
    <source>
        <dbReference type="SAM" id="MobiDB-lite"/>
    </source>
</evidence>
<dbReference type="RefSeq" id="WP_434093309.1">
    <property type="nucleotide sequence ID" value="NZ_JBEPBE010000216.1"/>
</dbReference>
<evidence type="ECO:0000256" key="3">
    <source>
        <dbReference type="ARBA" id="ARBA00022578"/>
    </source>
</evidence>
<dbReference type="GO" id="GO:0003677">
    <property type="term" value="F:DNA binding"/>
    <property type="evidence" value="ECO:0007669"/>
    <property type="project" value="UniProtKB-KW"/>
</dbReference>
<dbReference type="Gene3D" id="1.10.10.10">
    <property type="entry name" value="Winged helix-like DNA-binding domain superfamily/Winged helix DNA-binding domain"/>
    <property type="match status" value="1"/>
</dbReference>
<dbReference type="InterPro" id="IPR012337">
    <property type="entry name" value="RNaseH-like_sf"/>
</dbReference>
<keyword evidence="9" id="KW-1185">Reference proteome</keyword>
<name>A0A918GHW0_9ACTN</name>
<dbReference type="InterPro" id="IPR025246">
    <property type="entry name" value="IS30-like_HTH"/>
</dbReference>
<dbReference type="NCBIfam" id="NF033563">
    <property type="entry name" value="transpos_IS30"/>
    <property type="match status" value="1"/>
</dbReference>
<dbReference type="InterPro" id="IPR009057">
    <property type="entry name" value="Homeodomain-like_sf"/>
</dbReference>
<evidence type="ECO:0000313" key="9">
    <source>
        <dbReference type="Proteomes" id="UP000606194"/>
    </source>
</evidence>
<keyword evidence="4" id="KW-0238">DNA-binding</keyword>
<reference evidence="8" key="1">
    <citation type="journal article" date="2014" name="Int. J. Syst. Evol. Microbiol.">
        <title>Complete genome sequence of Corynebacterium casei LMG S-19264T (=DSM 44701T), isolated from a smear-ripened cheese.</title>
        <authorList>
            <consortium name="US DOE Joint Genome Institute (JGI-PGF)"/>
            <person name="Walter F."/>
            <person name="Albersmeier A."/>
            <person name="Kalinowski J."/>
            <person name="Ruckert C."/>
        </authorList>
    </citation>
    <scope>NUCLEOTIDE SEQUENCE</scope>
    <source>
        <strain evidence="8">JCM 4386</strain>
    </source>
</reference>
<dbReference type="GO" id="GO:0005829">
    <property type="term" value="C:cytosol"/>
    <property type="evidence" value="ECO:0007669"/>
    <property type="project" value="TreeGrafter"/>
</dbReference>
<dbReference type="GO" id="GO:0006313">
    <property type="term" value="P:DNA transposition"/>
    <property type="evidence" value="ECO:0007669"/>
    <property type="project" value="InterPro"/>
</dbReference>
<feature type="domain" description="Integrase catalytic" evidence="7">
    <location>
        <begin position="255"/>
        <end position="418"/>
    </location>
</feature>
<dbReference type="InterPro" id="IPR001598">
    <property type="entry name" value="Transposase_IS30_CS"/>
</dbReference>
<dbReference type="InterPro" id="IPR051917">
    <property type="entry name" value="Transposase-Integrase"/>
</dbReference>
<evidence type="ECO:0000313" key="8">
    <source>
        <dbReference type="EMBL" id="GGS33785.1"/>
    </source>
</evidence>
<dbReference type="Gene3D" id="3.30.420.10">
    <property type="entry name" value="Ribonuclease H-like superfamily/Ribonuclease H"/>
    <property type="match status" value="1"/>
</dbReference>
<dbReference type="PANTHER" id="PTHR10948:SF23">
    <property type="entry name" value="TRANSPOSASE INSI FOR INSERTION SEQUENCE ELEMENT IS30A-RELATED"/>
    <property type="match status" value="1"/>
</dbReference>
<comment type="function">
    <text evidence="1">Required for the transposition of the insertion element.</text>
</comment>
<feature type="compositionally biased region" description="Basic residues" evidence="6">
    <location>
        <begin position="49"/>
        <end position="63"/>
    </location>
</feature>
<evidence type="ECO:0000256" key="4">
    <source>
        <dbReference type="ARBA" id="ARBA00023125"/>
    </source>
</evidence>
<dbReference type="Pfam" id="PF00665">
    <property type="entry name" value="rve"/>
    <property type="match status" value="1"/>
</dbReference>
<feature type="compositionally biased region" description="Basic and acidic residues" evidence="6">
    <location>
        <begin position="79"/>
        <end position="91"/>
    </location>
</feature>
<reference evidence="8" key="2">
    <citation type="submission" date="2020-09" db="EMBL/GenBank/DDBJ databases">
        <authorList>
            <person name="Sun Q."/>
            <person name="Ohkuma M."/>
        </authorList>
    </citation>
    <scope>NUCLEOTIDE SEQUENCE</scope>
    <source>
        <strain evidence="8">JCM 4386</strain>
    </source>
</reference>
<dbReference type="PANTHER" id="PTHR10948">
    <property type="entry name" value="TRANSPOSASE"/>
    <property type="match status" value="1"/>
</dbReference>
<evidence type="ECO:0000256" key="1">
    <source>
        <dbReference type="ARBA" id="ARBA00002190"/>
    </source>
</evidence>
<dbReference type="InterPro" id="IPR001584">
    <property type="entry name" value="Integrase_cat-core"/>
</dbReference>
<proteinExistence type="inferred from homology"/>
<evidence type="ECO:0000256" key="5">
    <source>
        <dbReference type="ARBA" id="ARBA00023172"/>
    </source>
</evidence>
<dbReference type="GO" id="GO:0015074">
    <property type="term" value="P:DNA integration"/>
    <property type="evidence" value="ECO:0007669"/>
    <property type="project" value="InterPro"/>
</dbReference>
<comment type="caution">
    <text evidence="8">The sequence shown here is derived from an EMBL/GenBank/DDBJ whole genome shotgun (WGS) entry which is preliminary data.</text>
</comment>